<organism evidence="3 4">
    <name type="scientific">Polaribacter marinaquae</name>
    <dbReference type="NCBI Taxonomy" id="1642819"/>
    <lineage>
        <taxon>Bacteria</taxon>
        <taxon>Pseudomonadati</taxon>
        <taxon>Bacteroidota</taxon>
        <taxon>Flavobacteriia</taxon>
        <taxon>Flavobacteriales</taxon>
        <taxon>Flavobacteriaceae</taxon>
    </lineage>
</organism>
<dbReference type="InterPro" id="IPR036691">
    <property type="entry name" value="Endo/exonu/phosph_ase_sf"/>
</dbReference>
<sequence>MKNLSFIDKVLYLLNSLAATLLLLSYLLPFISPSVVPVFAILSLFVPFLLIINLFFVIYWLLKLKRQFLISIIVLIVGWLFTPPFYKISSNNSSLNSDLKVMSYNVKAFDLFTKSKDSSNFSNGFDFISDKNPDILVIQEYYKSKKNKLSFPYKYIKLRSKKSQYGLAIYSKYKIVNSGSLDLDSKGNNIIFADILKNKDTIRIYNVHFESLRIKPNEENFGEENSEKLIKRVSNSFKKQAEQTNIFLAHEKLWTGKKIISGDFNNTSYSWLYHQISDNKKDAFIEAGKGFGKSFSYWFPLRIDFILTDKDAIVNQFLTLENKNSDHFPILSKINWKD</sequence>
<dbReference type="Pfam" id="PF03372">
    <property type="entry name" value="Exo_endo_phos"/>
    <property type="match status" value="1"/>
</dbReference>
<keyword evidence="3" id="KW-0378">Hydrolase</keyword>
<name>A0ABZ2TS02_9FLAO</name>
<feature type="domain" description="Endonuclease/exonuclease/phosphatase" evidence="2">
    <location>
        <begin position="126"/>
        <end position="327"/>
    </location>
</feature>
<dbReference type="Gene3D" id="3.60.10.10">
    <property type="entry name" value="Endonuclease/exonuclease/phosphatase"/>
    <property type="match status" value="1"/>
</dbReference>
<keyword evidence="1" id="KW-0812">Transmembrane</keyword>
<dbReference type="GO" id="GO:0004519">
    <property type="term" value="F:endonuclease activity"/>
    <property type="evidence" value="ECO:0007669"/>
    <property type="project" value="UniProtKB-KW"/>
</dbReference>
<evidence type="ECO:0000259" key="2">
    <source>
        <dbReference type="Pfam" id="PF03372"/>
    </source>
</evidence>
<keyword evidence="3" id="KW-0255">Endonuclease</keyword>
<dbReference type="Proteomes" id="UP001491088">
    <property type="component" value="Chromosome"/>
</dbReference>
<keyword evidence="1" id="KW-0472">Membrane</keyword>
<dbReference type="SUPFAM" id="SSF56219">
    <property type="entry name" value="DNase I-like"/>
    <property type="match status" value="1"/>
</dbReference>
<keyword evidence="1" id="KW-1133">Transmembrane helix</keyword>
<evidence type="ECO:0000313" key="4">
    <source>
        <dbReference type="Proteomes" id="UP001491088"/>
    </source>
</evidence>
<dbReference type="InterPro" id="IPR005135">
    <property type="entry name" value="Endo/exonuclease/phosphatase"/>
</dbReference>
<accession>A0ABZ2TS02</accession>
<protein>
    <submittedName>
        <fullName evidence="3">Endonuclease/exonuclease/phosphatase family protein</fullName>
    </submittedName>
</protein>
<dbReference type="CDD" id="cd09084">
    <property type="entry name" value="EEP-2"/>
    <property type="match status" value="1"/>
</dbReference>
<proteinExistence type="predicted"/>
<feature type="transmembrane region" description="Helical" evidence="1">
    <location>
        <begin position="12"/>
        <end position="32"/>
    </location>
</feature>
<feature type="transmembrane region" description="Helical" evidence="1">
    <location>
        <begin position="38"/>
        <end position="61"/>
    </location>
</feature>
<keyword evidence="4" id="KW-1185">Reference proteome</keyword>
<keyword evidence="3" id="KW-0540">Nuclease</keyword>
<dbReference type="EMBL" id="CP150496">
    <property type="protein sequence ID" value="WYW55917.1"/>
    <property type="molecule type" value="Genomic_DNA"/>
</dbReference>
<evidence type="ECO:0000256" key="1">
    <source>
        <dbReference type="SAM" id="Phobius"/>
    </source>
</evidence>
<dbReference type="RefSeq" id="WP_340933655.1">
    <property type="nucleotide sequence ID" value="NZ_CP150496.1"/>
</dbReference>
<gene>
    <name evidence="3" type="ORF">WG950_01385</name>
</gene>
<feature type="transmembrane region" description="Helical" evidence="1">
    <location>
        <begin position="68"/>
        <end position="86"/>
    </location>
</feature>
<evidence type="ECO:0000313" key="3">
    <source>
        <dbReference type="EMBL" id="WYW55917.1"/>
    </source>
</evidence>
<reference evidence="3 4" key="1">
    <citation type="submission" date="2024-03" db="EMBL/GenBank/DDBJ databases">
        <authorList>
            <person name="Cao K."/>
        </authorList>
    </citation>
    <scope>NUCLEOTIDE SEQUENCE [LARGE SCALE GENOMIC DNA]</scope>
    <source>
        <strain evidence="3 4">MCCC 1K00696</strain>
    </source>
</reference>